<dbReference type="STRING" id="1423959.SAMN05444407_103475"/>
<protein>
    <submittedName>
        <fullName evidence="1">Uncharacterized protein</fullName>
    </submittedName>
</protein>
<name>A0A1M7A3T7_9FLAO</name>
<gene>
    <name evidence="1" type="ORF">SAMN05444407_103475</name>
</gene>
<dbReference type="Proteomes" id="UP000184069">
    <property type="component" value="Unassembled WGS sequence"/>
</dbReference>
<organism evidence="1 2">
    <name type="scientific">Chryseobacterium contaminans</name>
    <dbReference type="NCBI Taxonomy" id="1423959"/>
    <lineage>
        <taxon>Bacteria</taxon>
        <taxon>Pseudomonadati</taxon>
        <taxon>Bacteroidota</taxon>
        <taxon>Flavobacteriia</taxon>
        <taxon>Flavobacteriales</taxon>
        <taxon>Weeksellaceae</taxon>
        <taxon>Chryseobacterium group</taxon>
        <taxon>Chryseobacterium</taxon>
    </lineage>
</organism>
<sequence>MKELDSGPLTKGIIINPITKIMKYLKINIEENADPEVLKNIVLQLKGVASAEIVDDENPQSELKKAFAKTKEQLKTGDYETLVNDIFDIIIKK</sequence>
<dbReference type="AlphaFoldDB" id="A0A1M7A3T7"/>
<dbReference type="EMBL" id="FRBM01000003">
    <property type="protein sequence ID" value="SHL37346.1"/>
    <property type="molecule type" value="Genomic_DNA"/>
</dbReference>
<proteinExistence type="predicted"/>
<reference evidence="1 2" key="1">
    <citation type="submission" date="2016-11" db="EMBL/GenBank/DDBJ databases">
        <authorList>
            <person name="Jaros S."/>
            <person name="Januszkiewicz K."/>
            <person name="Wedrychowicz H."/>
        </authorList>
    </citation>
    <scope>NUCLEOTIDE SEQUENCE [LARGE SCALE GENOMIC DNA]</scope>
    <source>
        <strain evidence="1 2">DSM 27621</strain>
    </source>
</reference>
<accession>A0A1M7A3T7</accession>
<evidence type="ECO:0000313" key="1">
    <source>
        <dbReference type="EMBL" id="SHL37346.1"/>
    </source>
</evidence>
<evidence type="ECO:0000313" key="2">
    <source>
        <dbReference type="Proteomes" id="UP000184069"/>
    </source>
</evidence>